<dbReference type="InterPro" id="IPR024337">
    <property type="entry name" value="tRNA_splic_suSen54"/>
</dbReference>
<comment type="similarity">
    <text evidence="1">Belongs to the SEN54 family.</text>
</comment>
<keyword evidence="6" id="KW-1185">Reference proteome</keyword>
<dbReference type="InterPro" id="IPR024336">
    <property type="entry name" value="tRNA_splic_suSen54_N"/>
</dbReference>
<evidence type="ECO:0000256" key="3">
    <source>
        <dbReference type="SAM" id="MobiDB-lite"/>
    </source>
</evidence>
<feature type="region of interest" description="Disordered" evidence="3">
    <location>
        <begin position="40"/>
        <end position="59"/>
    </location>
</feature>
<sequence length="511" mass="57137">MTRLGLTRTKITTYDALEMLYENDANADDLLDKPTALSVLEKDGEDDEQSSGDEDGGLDWTKLQTVARPVIPKRGEKDFEPRPGGGSGLQAHILDRARAAMFDALRATRTTSSKAISYAVWYPDIARAHVTVAKGIHFTAMGHSAPRTLINKEGVEKAQKRLELLPEETIYLVERGSLFCWKATDLELSAHPNLKDIPGAPMSVQQVYSEMMGLEDLTLEKFQVFAYLKRLGYAVTRTNPPSPFYPVPPPYTFTKTSPTQNIFQRIFSLFPRWASGVLRFFSGTFDWWKPVHISRWWLRDKNYGSLYQSLRFIPAGHSIPLYHPNPEKRAEEKKASPYQIFYNLYKPSTPFKKSAPPQPDFQIVVINARATPVPTLQELTDLFDVLPELPPPMPRQRRPMPFQTQPGGAGTVVGQPSSIPTNSPSGTTVAPTGASAPPAARTSPNIAPPQSLLRRLFPWVFPPVPSVPARKPHPFMALKAGKKMIVIAVVDAGNISFFRFSQGEFMEWPMM</sequence>
<reference evidence="5" key="1">
    <citation type="submission" date="2020-11" db="EMBL/GenBank/DDBJ databases">
        <authorList>
            <consortium name="DOE Joint Genome Institute"/>
            <person name="Ahrendt S."/>
            <person name="Riley R."/>
            <person name="Andreopoulos W."/>
            <person name="Labutti K."/>
            <person name="Pangilinan J."/>
            <person name="Ruiz-Duenas F.J."/>
            <person name="Barrasa J.M."/>
            <person name="Sanchez-Garcia M."/>
            <person name="Camarero S."/>
            <person name="Miyauchi S."/>
            <person name="Serrano A."/>
            <person name="Linde D."/>
            <person name="Babiker R."/>
            <person name="Drula E."/>
            <person name="Ayuso-Fernandez I."/>
            <person name="Pacheco R."/>
            <person name="Padilla G."/>
            <person name="Ferreira P."/>
            <person name="Barriuso J."/>
            <person name="Kellner H."/>
            <person name="Castanera R."/>
            <person name="Alfaro M."/>
            <person name="Ramirez L."/>
            <person name="Pisabarro A.G."/>
            <person name="Kuo A."/>
            <person name="Tritt A."/>
            <person name="Lipzen A."/>
            <person name="He G."/>
            <person name="Yan M."/>
            <person name="Ng V."/>
            <person name="Cullen D."/>
            <person name="Martin F."/>
            <person name="Rosso M.-N."/>
            <person name="Henrissat B."/>
            <person name="Hibbett D."/>
            <person name="Martinez A.T."/>
            <person name="Grigoriev I.V."/>
        </authorList>
    </citation>
    <scope>NUCLEOTIDE SEQUENCE</scope>
    <source>
        <strain evidence="5">CBS 247.69</strain>
    </source>
</reference>
<keyword evidence="5" id="KW-0540">Nuclease</keyword>
<keyword evidence="5" id="KW-0378">Hydrolase</keyword>
<feature type="domain" description="tRNA-splicing endonuclease subunit Sen54 N-terminal" evidence="4">
    <location>
        <begin position="102"/>
        <end position="181"/>
    </location>
</feature>
<dbReference type="AlphaFoldDB" id="A0A9P5YCV9"/>
<evidence type="ECO:0000256" key="1">
    <source>
        <dbReference type="ARBA" id="ARBA00005736"/>
    </source>
</evidence>
<dbReference type="PANTHER" id="PTHR21027">
    <property type="entry name" value="TRNA-SPLICING ENDONUCLEASE SUBUNIT SEN54"/>
    <property type="match status" value="1"/>
</dbReference>
<evidence type="ECO:0000313" key="5">
    <source>
        <dbReference type="EMBL" id="KAF9465350.1"/>
    </source>
</evidence>
<dbReference type="Pfam" id="PF12928">
    <property type="entry name" value="tRNA_int_end_N2"/>
    <property type="match status" value="1"/>
</dbReference>
<accession>A0A9P5YCV9</accession>
<organism evidence="5 6">
    <name type="scientific">Collybia nuda</name>
    <dbReference type="NCBI Taxonomy" id="64659"/>
    <lineage>
        <taxon>Eukaryota</taxon>
        <taxon>Fungi</taxon>
        <taxon>Dikarya</taxon>
        <taxon>Basidiomycota</taxon>
        <taxon>Agaricomycotina</taxon>
        <taxon>Agaricomycetes</taxon>
        <taxon>Agaricomycetidae</taxon>
        <taxon>Agaricales</taxon>
        <taxon>Tricholomatineae</taxon>
        <taxon>Clitocybaceae</taxon>
        <taxon>Collybia</taxon>
    </lineage>
</organism>
<evidence type="ECO:0000313" key="6">
    <source>
        <dbReference type="Proteomes" id="UP000807353"/>
    </source>
</evidence>
<feature type="region of interest" description="Disordered" evidence="3">
    <location>
        <begin position="393"/>
        <end position="447"/>
    </location>
</feature>
<evidence type="ECO:0000256" key="2">
    <source>
        <dbReference type="ARBA" id="ARBA00022694"/>
    </source>
</evidence>
<dbReference type="OrthoDB" id="408683at2759"/>
<feature type="compositionally biased region" description="Polar residues" evidence="3">
    <location>
        <begin position="414"/>
        <end position="430"/>
    </location>
</feature>
<gene>
    <name evidence="5" type="ORF">BDZ94DRAFT_1288853</name>
</gene>
<proteinExistence type="inferred from homology"/>
<protein>
    <submittedName>
        <fullName evidence="5">tRNA-splicing endonuclease subunit sen54 N-term-domain-containing protein</fullName>
    </submittedName>
</protein>
<dbReference type="EMBL" id="MU150248">
    <property type="protein sequence ID" value="KAF9465350.1"/>
    <property type="molecule type" value="Genomic_DNA"/>
</dbReference>
<feature type="compositionally biased region" description="Acidic residues" evidence="3">
    <location>
        <begin position="43"/>
        <end position="57"/>
    </location>
</feature>
<dbReference type="PANTHER" id="PTHR21027:SF1">
    <property type="entry name" value="TRNA-SPLICING ENDONUCLEASE SUBUNIT SEN54"/>
    <property type="match status" value="1"/>
</dbReference>
<dbReference type="GO" id="GO:0000379">
    <property type="term" value="P:tRNA-type intron splice site recognition and cleavage"/>
    <property type="evidence" value="ECO:0007669"/>
    <property type="project" value="TreeGrafter"/>
</dbReference>
<keyword evidence="2" id="KW-0819">tRNA processing</keyword>
<dbReference type="GO" id="GO:0000214">
    <property type="term" value="C:tRNA-intron endonuclease complex"/>
    <property type="evidence" value="ECO:0007669"/>
    <property type="project" value="TreeGrafter"/>
</dbReference>
<evidence type="ECO:0000259" key="4">
    <source>
        <dbReference type="Pfam" id="PF12928"/>
    </source>
</evidence>
<dbReference type="Proteomes" id="UP000807353">
    <property type="component" value="Unassembled WGS sequence"/>
</dbReference>
<dbReference type="GO" id="GO:0004519">
    <property type="term" value="F:endonuclease activity"/>
    <property type="evidence" value="ECO:0007669"/>
    <property type="project" value="UniProtKB-KW"/>
</dbReference>
<comment type="caution">
    <text evidence="5">The sequence shown here is derived from an EMBL/GenBank/DDBJ whole genome shotgun (WGS) entry which is preliminary data.</text>
</comment>
<keyword evidence="5" id="KW-0255">Endonuclease</keyword>
<name>A0A9P5YCV9_9AGAR</name>